<keyword evidence="1" id="KW-0732">Signal</keyword>
<feature type="chain" id="PRO_5037264358" evidence="1">
    <location>
        <begin position="23"/>
        <end position="271"/>
    </location>
</feature>
<dbReference type="RefSeq" id="WP_207348044.1">
    <property type="nucleotide sequence ID" value="NZ_CP076456.1"/>
</dbReference>
<evidence type="ECO:0000256" key="1">
    <source>
        <dbReference type="SAM" id="SignalP"/>
    </source>
</evidence>
<dbReference type="Proteomes" id="UP000680588">
    <property type="component" value="Chromosome"/>
</dbReference>
<reference evidence="2" key="1">
    <citation type="submission" date="2021-06" db="EMBL/GenBank/DDBJ databases">
        <title>Novel species in genus Arthrobacter.</title>
        <authorList>
            <person name="Zhang G."/>
        </authorList>
    </citation>
    <scope>NUCLEOTIDE SEQUENCE</scope>
    <source>
        <strain evidence="2">Zg-ZUI122</strain>
    </source>
</reference>
<evidence type="ECO:0000313" key="2">
    <source>
        <dbReference type="EMBL" id="QWQ35309.1"/>
    </source>
</evidence>
<accession>A0A975S595</accession>
<keyword evidence="3" id="KW-1185">Reference proteome</keyword>
<evidence type="ECO:0000313" key="3">
    <source>
        <dbReference type="Proteomes" id="UP000680588"/>
    </source>
</evidence>
<protein>
    <submittedName>
        <fullName evidence="2">Uncharacterized protein</fullName>
    </submittedName>
</protein>
<dbReference type="AlphaFoldDB" id="A0A975S595"/>
<dbReference type="KEGG" id="asun:KG104_12525"/>
<organism evidence="2 3">
    <name type="scientific">Arthrobacter sunyaminii</name>
    <dbReference type="NCBI Taxonomy" id="2816859"/>
    <lineage>
        <taxon>Bacteria</taxon>
        <taxon>Bacillati</taxon>
        <taxon>Actinomycetota</taxon>
        <taxon>Actinomycetes</taxon>
        <taxon>Micrococcales</taxon>
        <taxon>Micrococcaceae</taxon>
        <taxon>Arthrobacter</taxon>
    </lineage>
</organism>
<dbReference type="EMBL" id="CP076456">
    <property type="protein sequence ID" value="QWQ35309.1"/>
    <property type="molecule type" value="Genomic_DNA"/>
</dbReference>
<gene>
    <name evidence="2" type="ORF">KG104_12525</name>
</gene>
<name>A0A975S595_9MICC</name>
<sequence>MRKAVAVSALALVFVTGCSSGAAEPDGLSASDPGPAAPSAAPAVAAAAQGSDEQTCSELLGTNGKGPLYRAIYLLKIGDGTSGFGGSAETARDLSEEIRGITGRAPQDMEAALEELASPMDAAIQRAENPNSAWNVNVETWKSAVAELLTRCAPYETATDSAASTSASPAVPAQVTADTTSAAYPGYPLIVDAASLDYRVAAWFSGRLIDGRVTALAPGLYAPYDPNVPDLSSYYSADRAVGDGVMKHIVFPGSGNAAIWSAVRPGSQEPR</sequence>
<proteinExistence type="predicted"/>
<dbReference type="PROSITE" id="PS51257">
    <property type="entry name" value="PROKAR_LIPOPROTEIN"/>
    <property type="match status" value="1"/>
</dbReference>
<feature type="signal peptide" evidence="1">
    <location>
        <begin position="1"/>
        <end position="22"/>
    </location>
</feature>